<evidence type="ECO:0000313" key="4">
    <source>
        <dbReference type="EMBL" id="CAH1777886.1"/>
    </source>
</evidence>
<dbReference type="SMART" id="SM00325">
    <property type="entry name" value="RhoGEF"/>
    <property type="match status" value="1"/>
</dbReference>
<dbReference type="InterPro" id="IPR039919">
    <property type="entry name" value="ARHGEF10/ARHGEF17"/>
</dbReference>
<evidence type="ECO:0000256" key="2">
    <source>
        <dbReference type="ARBA" id="ARBA00022658"/>
    </source>
</evidence>
<feature type="compositionally biased region" description="Polar residues" evidence="3">
    <location>
        <begin position="148"/>
        <end position="169"/>
    </location>
</feature>
<evidence type="ECO:0000256" key="3">
    <source>
        <dbReference type="SAM" id="MobiDB-lite"/>
    </source>
</evidence>
<dbReference type="GO" id="GO:0051496">
    <property type="term" value="P:positive regulation of stress fiber assembly"/>
    <property type="evidence" value="ECO:0007669"/>
    <property type="project" value="UniProtKB-ARBA"/>
</dbReference>
<keyword evidence="5" id="KW-1185">Reference proteome</keyword>
<dbReference type="SUPFAM" id="SSF50978">
    <property type="entry name" value="WD40 repeat-like"/>
    <property type="match status" value="1"/>
</dbReference>
<keyword evidence="2" id="KW-0344">Guanine-nucleotide releasing factor</keyword>
<proteinExistence type="predicted"/>
<dbReference type="InterPro" id="IPR000219">
    <property type="entry name" value="DH_dom"/>
</dbReference>
<dbReference type="FunFam" id="1.20.900.10:FF:000003">
    <property type="entry name" value="Rho guanine nucleotide exchange factor 10 like"/>
    <property type="match status" value="1"/>
</dbReference>
<feature type="compositionally biased region" description="Basic and acidic residues" evidence="3">
    <location>
        <begin position="499"/>
        <end position="522"/>
    </location>
</feature>
<feature type="region of interest" description="Disordered" evidence="3">
    <location>
        <begin position="396"/>
        <end position="431"/>
    </location>
</feature>
<feature type="compositionally biased region" description="Basic and acidic residues" evidence="3">
    <location>
        <begin position="78"/>
        <end position="87"/>
    </location>
</feature>
<comment type="caution">
    <text evidence="4">The sequence shown here is derived from an EMBL/GenBank/DDBJ whole genome shotgun (WGS) entry which is preliminary data.</text>
</comment>
<dbReference type="InterPro" id="IPR035899">
    <property type="entry name" value="DBL_dom_sf"/>
</dbReference>
<feature type="compositionally biased region" description="Low complexity" evidence="3">
    <location>
        <begin position="529"/>
        <end position="558"/>
    </location>
</feature>
<dbReference type="Pfam" id="PF00621">
    <property type="entry name" value="RhoGEF"/>
    <property type="match status" value="1"/>
</dbReference>
<reference evidence="4" key="1">
    <citation type="submission" date="2022-03" db="EMBL/GenBank/DDBJ databases">
        <authorList>
            <person name="Martin C."/>
        </authorList>
    </citation>
    <scope>NUCLEOTIDE SEQUENCE</scope>
</reference>
<feature type="region of interest" description="Disordered" evidence="3">
    <location>
        <begin position="1"/>
        <end position="33"/>
    </location>
</feature>
<dbReference type="Gene3D" id="2.130.10.10">
    <property type="entry name" value="YVTN repeat-like/Quinoprotein amine dehydrogenase"/>
    <property type="match status" value="1"/>
</dbReference>
<feature type="region of interest" description="Disordered" evidence="3">
    <location>
        <begin position="351"/>
        <end position="377"/>
    </location>
</feature>
<feature type="region of interest" description="Disordered" evidence="3">
    <location>
        <begin position="51"/>
        <end position="87"/>
    </location>
</feature>
<name>A0A8J1TI16_OWEFU</name>
<dbReference type="SUPFAM" id="SSF48065">
    <property type="entry name" value="DBL homology domain (DH-domain)"/>
    <property type="match status" value="1"/>
</dbReference>
<evidence type="ECO:0000256" key="1">
    <source>
        <dbReference type="ARBA" id="ARBA00022553"/>
    </source>
</evidence>
<dbReference type="InterPro" id="IPR036322">
    <property type="entry name" value="WD40_repeat_dom_sf"/>
</dbReference>
<dbReference type="PANTHER" id="PTHR12877:SF15">
    <property type="entry name" value="RHO GUANINE NUCLEOTIDE EXCHANGE FACTOR 17"/>
    <property type="match status" value="1"/>
</dbReference>
<dbReference type="PANTHER" id="PTHR12877">
    <property type="entry name" value="RHO GUANINE NUCLEOTIDE EXCHANGE FACTOR"/>
    <property type="match status" value="1"/>
</dbReference>
<dbReference type="GO" id="GO:0005085">
    <property type="term" value="F:guanyl-nucleotide exchange factor activity"/>
    <property type="evidence" value="ECO:0007669"/>
    <property type="project" value="UniProtKB-KW"/>
</dbReference>
<feature type="compositionally biased region" description="Polar residues" evidence="3">
    <location>
        <begin position="396"/>
        <end position="407"/>
    </location>
</feature>
<dbReference type="Gene3D" id="1.20.900.10">
    <property type="entry name" value="Dbl homology (DH) domain"/>
    <property type="match status" value="1"/>
</dbReference>
<dbReference type="CDD" id="cd00160">
    <property type="entry name" value="RhoGEF"/>
    <property type="match status" value="1"/>
</dbReference>
<feature type="compositionally biased region" description="Polar residues" evidence="3">
    <location>
        <begin position="1231"/>
        <end position="1249"/>
    </location>
</feature>
<keyword evidence="1" id="KW-0597">Phosphoprotein</keyword>
<dbReference type="Pfam" id="PF19056">
    <property type="entry name" value="WD40_2"/>
    <property type="match status" value="1"/>
</dbReference>
<dbReference type="GO" id="GO:0030036">
    <property type="term" value="P:actin cytoskeleton organization"/>
    <property type="evidence" value="ECO:0007669"/>
    <property type="project" value="TreeGrafter"/>
</dbReference>
<feature type="compositionally biased region" description="Polar residues" evidence="3">
    <location>
        <begin position="285"/>
        <end position="301"/>
    </location>
</feature>
<feature type="compositionally biased region" description="Polar residues" evidence="3">
    <location>
        <begin position="362"/>
        <end position="372"/>
    </location>
</feature>
<feature type="compositionally biased region" description="Low complexity" evidence="3">
    <location>
        <begin position="302"/>
        <end position="327"/>
    </location>
</feature>
<feature type="region of interest" description="Disordered" evidence="3">
    <location>
        <begin position="1178"/>
        <end position="1249"/>
    </location>
</feature>
<feature type="compositionally biased region" description="Basic and acidic residues" evidence="3">
    <location>
        <begin position="468"/>
        <end position="483"/>
    </location>
</feature>
<feature type="region of interest" description="Disordered" evidence="3">
    <location>
        <begin position="452"/>
        <end position="592"/>
    </location>
</feature>
<dbReference type="EMBL" id="CAIIXF020000002">
    <property type="protein sequence ID" value="CAH1777886.1"/>
    <property type="molecule type" value="Genomic_DNA"/>
</dbReference>
<dbReference type="PROSITE" id="PS50010">
    <property type="entry name" value="DH_2"/>
    <property type="match status" value="1"/>
</dbReference>
<dbReference type="InterPro" id="IPR015943">
    <property type="entry name" value="WD40/YVTN_repeat-like_dom_sf"/>
</dbReference>
<gene>
    <name evidence="4" type="ORF">OFUS_LOCUS4877</name>
</gene>
<feature type="region of interest" description="Disordered" evidence="3">
    <location>
        <begin position="215"/>
        <end position="332"/>
    </location>
</feature>
<sequence>MTTTETKCDSPSFVRRPKLPSFNLEPKTKDDGAFDDYMGVLKTDWSKYISRTRRTSSSTSSPAATPKSLVSPPSFRSPPHEGSRPEHAIRRIHSLKILTGALDRSRPRVLREKYSPDFDIPSSASIATSIANTVDSPLNRGETLKSEPGSTNLNPNSTPGNSSYESTQCKPSAIENTLKIFSQEHNNAEQLRFGGNGSGNREVTSETMFHMLTKPGGIISHRRSNRKSDPTSAASKLDRKSKDEASTSKDAIGIASRGVKGDKSDNVTGDDDEGVGVSTGDLHPSFNTVYTSDTQSSSPSATTITRTTGMRHTPDVTKSSLKTSYSKSPDRKIGKVETVKFVPDSEHVLISPRSSVKRQQRATDITNSQTGKMANGRFYTHPPSCKSAVMEDGSIDSNGFGTINSPEGASCGPGNLEPQGSEMSLADSHLCPSEGSDVLSYGDVMQSVTHVGHEKLERKNSKTQKQKSKSDPSGEKQKKDYGIRGKLIIAGQSTPLLSDEQRDRVSDLPEFRHIKDDSKPRSMSDNVLSSEQAAISESGSESSVMSVSDSTASSLQSSTEVIASGSPLASLDRLSQKKRPRGPSGEFIEQEEKRGDKLLKCIGSDSVHSGHAQTLPRSITAPGIPLDEAQDKAGQLLTIPGVKQDIRRSVSSASVYATRRERHLEAHKNDRTKVVKEIITNESDYVDALKCMVEKYMVPLKSTSVIDSTLVDDIFNKIPELMNHHAAYFYALEALWRRWDDTKTIGDKIKAQFSKENLTNCYLQYIKNFSLSERVLENALENKNAFQKFIENCDKTNKNKLSLKNFIIKPIQKVPRLELLIKRLIKCTPEDHPDYKLLNEAENTVHNLALKIDQVNSKKDEGELQETLKKIEDILSVADLASPERVYLRYDMVNVMNRKEQTCCIWLFNDLVIFSTIKRKSGPVTRKNTVLLKSPTGQDFVDNIKHRLWLRVGLDDLEVIKTPGNLQKKASVDKAQLEEDFALLSQISELTNKLACQHQNLDEQVKELINLVNKQLSDFQLKSPPPEAPKLELLATTPSGFNHIVAIFPSDDKKKQWETAFTQAKNKLSGASYMEIANSGLRRPPDFSQALPITKTRAGMQFSCASPIDGLSANKHRDVWVCNSDGYVGHMCLLSLQPEPIVTLNTPVPGCNARILCICAVPGLMEKIMRRKGSVRARASTLPSNIRKPAAPSINIQAADDSSSSMDSSDDEDETDLDERTVGFKLEDQRSMSTSPKMSPGSSPRGSMQQLDLHKSTMWLGTEDGCILIFHSTDNIKTTKNKVKIQHSAGVLNIVHLESKVFVSLANGELVVYNRDGDGCWDTETYDMVTLGNASSPVTRILSVGGKLWCGCQNSVMILNPTSLNVEGSFTIGTDSNKSIHSMVCAGQGVWIATSNSSKVSLYHITTHEFLLEVCVAQAVKQKLQGADDIIRQHKTACLRITALLTCKDLLWVGTSAGVILTIHMPRICSNTTKSQITVPTATGLVHGHTGHVRFLTCVDMPAVVTHAKYSPANLKTDSVASTVRRTSTTAIPTLATKMLVVSGGDGYEDFISSGANEAAGRDDSTNHLLLWQV</sequence>
<dbReference type="OrthoDB" id="4066896at2759"/>
<feature type="compositionally biased region" description="Basic and acidic residues" evidence="3">
    <location>
        <begin position="1218"/>
        <end position="1230"/>
    </location>
</feature>
<feature type="compositionally biased region" description="Basic and acidic residues" evidence="3">
    <location>
        <begin position="236"/>
        <end position="247"/>
    </location>
</feature>
<accession>A0A8J1TI16</accession>
<dbReference type="GO" id="GO:0005737">
    <property type="term" value="C:cytoplasm"/>
    <property type="evidence" value="ECO:0007669"/>
    <property type="project" value="UniProtKB-ARBA"/>
</dbReference>
<feature type="region of interest" description="Disordered" evidence="3">
    <location>
        <begin position="131"/>
        <end position="169"/>
    </location>
</feature>
<organism evidence="4 5">
    <name type="scientific">Owenia fusiformis</name>
    <name type="common">Polychaete worm</name>
    <dbReference type="NCBI Taxonomy" id="6347"/>
    <lineage>
        <taxon>Eukaryota</taxon>
        <taxon>Metazoa</taxon>
        <taxon>Spiralia</taxon>
        <taxon>Lophotrochozoa</taxon>
        <taxon>Annelida</taxon>
        <taxon>Polychaeta</taxon>
        <taxon>Sedentaria</taxon>
        <taxon>Canalipalpata</taxon>
        <taxon>Sabellida</taxon>
        <taxon>Oweniida</taxon>
        <taxon>Oweniidae</taxon>
        <taxon>Owenia</taxon>
    </lineage>
</organism>
<protein>
    <submittedName>
        <fullName evidence="4">Uncharacterized protein</fullName>
    </submittedName>
</protein>
<feature type="compositionally biased region" description="Acidic residues" evidence="3">
    <location>
        <begin position="1208"/>
        <end position="1217"/>
    </location>
</feature>
<evidence type="ECO:0000313" key="5">
    <source>
        <dbReference type="Proteomes" id="UP000749559"/>
    </source>
</evidence>
<dbReference type="Proteomes" id="UP000749559">
    <property type="component" value="Unassembled WGS sequence"/>
</dbReference>